<protein>
    <submittedName>
        <fullName evidence="2">Uncharacterized protein</fullName>
    </submittedName>
</protein>
<gene>
    <name evidence="2" type="ordered locus">Rpic_1726</name>
</gene>
<evidence type="ECO:0000313" key="2">
    <source>
        <dbReference type="EMBL" id="ACD26864.1"/>
    </source>
</evidence>
<dbReference type="KEGG" id="rpi:Rpic_1726"/>
<accession>B2UE90</accession>
<dbReference type="EMBL" id="CP001068">
    <property type="protein sequence ID" value="ACD26864.1"/>
    <property type="molecule type" value="Genomic_DNA"/>
</dbReference>
<organism evidence="2">
    <name type="scientific">Ralstonia pickettii (strain 12J)</name>
    <dbReference type="NCBI Taxonomy" id="402626"/>
    <lineage>
        <taxon>Bacteria</taxon>
        <taxon>Pseudomonadati</taxon>
        <taxon>Pseudomonadota</taxon>
        <taxon>Betaproteobacteria</taxon>
        <taxon>Burkholderiales</taxon>
        <taxon>Burkholderiaceae</taxon>
        <taxon>Ralstonia</taxon>
    </lineage>
</organism>
<feature type="compositionally biased region" description="Basic and acidic residues" evidence="1">
    <location>
        <begin position="197"/>
        <end position="206"/>
    </location>
</feature>
<feature type="region of interest" description="Disordered" evidence="1">
    <location>
        <begin position="193"/>
        <end position="221"/>
    </location>
</feature>
<dbReference type="HOGENOM" id="CLU_1249793_0_0_4"/>
<sequence length="221" mass="24489">MDQFSRWSGVAHALLVKHVPKIKLGQVHQLLAACVGHRTYASLRAADLATLNQTRPLYVLFDEDAGLARATDLGLPVSQALWREATMALRPSGISPFWLTTISGMHRAAELTFEDTFDSRLHDMKRLAGFPDGQRATACRCHSAENDVPDSLRFDVEGEVYAFNQEESLAVPVIAIVEYPKVGRRMYGNGALASVEQHGEPRTRAPDEDDDGGEFYWMSEG</sequence>
<dbReference type="PROSITE" id="PS51257">
    <property type="entry name" value="PROKAR_LIPOPROTEIN"/>
    <property type="match status" value="1"/>
</dbReference>
<reference evidence="2" key="1">
    <citation type="submission" date="2008-05" db="EMBL/GenBank/DDBJ databases">
        <title>Complete sequence of chromosome1 of Ralstonia pickettii 12J.</title>
        <authorList>
            <consortium name="US DOE Joint Genome Institute"/>
            <person name="Lucas S."/>
            <person name="Copeland A."/>
            <person name="Lapidus A."/>
            <person name="Glavina del Rio T."/>
            <person name="Dalin E."/>
            <person name="Tice H."/>
            <person name="Bruce D."/>
            <person name="Goodwin L."/>
            <person name="Pitluck S."/>
            <person name="Meincke L."/>
            <person name="Brettin T."/>
            <person name="Detter J.C."/>
            <person name="Han C."/>
            <person name="Kuske C.R."/>
            <person name="Schmutz J."/>
            <person name="Larimer F."/>
            <person name="Land M."/>
            <person name="Hauser L."/>
            <person name="Kyrpides N."/>
            <person name="Mikhailova N."/>
            <person name="Marsh T."/>
            <person name="Richardson P."/>
        </authorList>
    </citation>
    <scope>NUCLEOTIDE SEQUENCE</scope>
    <source>
        <strain evidence="2">12J</strain>
    </source>
</reference>
<evidence type="ECO:0000256" key="1">
    <source>
        <dbReference type="SAM" id="MobiDB-lite"/>
    </source>
</evidence>
<name>B2UE90_RALPJ</name>
<dbReference type="AlphaFoldDB" id="B2UE90"/>
<proteinExistence type="predicted"/>